<reference evidence="2 3" key="1">
    <citation type="submission" date="2024-06" db="EMBL/GenBank/DDBJ databases">
        <title>Sorghum-associated microbial communities from plants grown in Nebraska, USA.</title>
        <authorList>
            <person name="Schachtman D."/>
        </authorList>
    </citation>
    <scope>NUCLEOTIDE SEQUENCE [LARGE SCALE GENOMIC DNA]</scope>
    <source>
        <strain evidence="2 3">3207</strain>
    </source>
</reference>
<evidence type="ECO:0000313" key="2">
    <source>
        <dbReference type="EMBL" id="MET4632425.1"/>
    </source>
</evidence>
<dbReference type="Gene3D" id="3.10.450.50">
    <property type="match status" value="1"/>
</dbReference>
<protein>
    <submittedName>
        <fullName evidence="2">Uncharacterized protein (TIGR02246 family)</fullName>
    </submittedName>
</protein>
<evidence type="ECO:0000259" key="1">
    <source>
        <dbReference type="Pfam" id="PF14534"/>
    </source>
</evidence>
<dbReference type="EMBL" id="JBEPSM010000001">
    <property type="protein sequence ID" value="MET4632425.1"/>
    <property type="molecule type" value="Genomic_DNA"/>
</dbReference>
<evidence type="ECO:0000313" key="3">
    <source>
        <dbReference type="Proteomes" id="UP001549321"/>
    </source>
</evidence>
<sequence length="150" mass="15913">MATQQQQSHLHAAMNPMSRKLADEIQPLMDEIAACMDRGDAAAAAKLFTEDATVISPMGLRGTGTAGVQKVLTADMAAILKGAHSHFTVEAVRQLGDAVFIDAMHEVTGSSAGGGRAMELHVALLAQKKSGAWRLMEARPYAFMTPPTTH</sequence>
<dbReference type="InterPro" id="IPR027843">
    <property type="entry name" value="DUF4440"/>
</dbReference>
<dbReference type="InterPro" id="IPR032710">
    <property type="entry name" value="NTF2-like_dom_sf"/>
</dbReference>
<dbReference type="RefSeq" id="WP_354548242.1">
    <property type="nucleotide sequence ID" value="NZ_JBEPSM010000001.1"/>
</dbReference>
<keyword evidence="3" id="KW-1185">Reference proteome</keyword>
<dbReference type="SUPFAM" id="SSF54427">
    <property type="entry name" value="NTF2-like"/>
    <property type="match status" value="1"/>
</dbReference>
<organism evidence="2 3">
    <name type="scientific">Kaistia defluvii</name>
    <dbReference type="NCBI Taxonomy" id="410841"/>
    <lineage>
        <taxon>Bacteria</taxon>
        <taxon>Pseudomonadati</taxon>
        <taxon>Pseudomonadota</taxon>
        <taxon>Alphaproteobacteria</taxon>
        <taxon>Hyphomicrobiales</taxon>
        <taxon>Kaistiaceae</taxon>
        <taxon>Kaistia</taxon>
    </lineage>
</organism>
<comment type="caution">
    <text evidence="2">The sequence shown here is derived from an EMBL/GenBank/DDBJ whole genome shotgun (WGS) entry which is preliminary data.</text>
</comment>
<dbReference type="Pfam" id="PF14534">
    <property type="entry name" value="DUF4440"/>
    <property type="match status" value="1"/>
</dbReference>
<dbReference type="InterPro" id="IPR011944">
    <property type="entry name" value="Steroid_delta5-4_isomerase"/>
</dbReference>
<gene>
    <name evidence="2" type="ORF">ABIE08_000338</name>
</gene>
<dbReference type="Proteomes" id="UP001549321">
    <property type="component" value="Unassembled WGS sequence"/>
</dbReference>
<proteinExistence type="predicted"/>
<accession>A0ABV2QVL0</accession>
<feature type="domain" description="DUF4440" evidence="1">
    <location>
        <begin position="28"/>
        <end position="135"/>
    </location>
</feature>
<dbReference type="NCBIfam" id="TIGR02246">
    <property type="entry name" value="SgcJ/EcaC family oxidoreductase"/>
    <property type="match status" value="1"/>
</dbReference>
<name>A0ABV2QVL0_9HYPH</name>